<protein>
    <submittedName>
        <fullName evidence="2">Uncharacterized protein</fullName>
    </submittedName>
</protein>
<evidence type="ECO:0000256" key="1">
    <source>
        <dbReference type="ARBA" id="ARBA00023242"/>
    </source>
</evidence>
<accession>A0A1S3X2N5</accession>
<reference evidence="2" key="1">
    <citation type="submission" date="2025-08" db="UniProtKB">
        <authorList>
            <consortium name="RefSeq"/>
        </authorList>
    </citation>
    <scope>IDENTIFICATION</scope>
</reference>
<dbReference type="GO" id="GO:0045892">
    <property type="term" value="P:negative regulation of DNA-templated transcription"/>
    <property type="evidence" value="ECO:0007669"/>
    <property type="project" value="InterPro"/>
</dbReference>
<dbReference type="AlphaFoldDB" id="A0A1S3X2N5"/>
<organism evidence="2">
    <name type="scientific">Nicotiana tabacum</name>
    <name type="common">Common tobacco</name>
    <dbReference type="NCBI Taxonomy" id="4097"/>
    <lineage>
        <taxon>Eukaryota</taxon>
        <taxon>Viridiplantae</taxon>
        <taxon>Streptophyta</taxon>
        <taxon>Embryophyta</taxon>
        <taxon>Tracheophyta</taxon>
        <taxon>Spermatophyta</taxon>
        <taxon>Magnoliopsida</taxon>
        <taxon>eudicotyledons</taxon>
        <taxon>Gunneridae</taxon>
        <taxon>Pentapetalae</taxon>
        <taxon>asterids</taxon>
        <taxon>lamiids</taxon>
        <taxon>Solanales</taxon>
        <taxon>Solanaceae</taxon>
        <taxon>Nicotianoideae</taxon>
        <taxon>Nicotianeae</taxon>
        <taxon>Nicotiana</taxon>
    </lineage>
</organism>
<dbReference type="PANTHER" id="PTHR12626">
    <property type="entry name" value="PROGRAMMED CELL DEATH 4"/>
    <property type="match status" value="1"/>
</dbReference>
<dbReference type="OrthoDB" id="10492160at2759"/>
<gene>
    <name evidence="2" type="primary">LOC107760679</name>
</gene>
<name>A0A1S3X2N5_TOBAC</name>
<dbReference type="RefSeq" id="XP_016434250.1">
    <property type="nucleotide sequence ID" value="XM_016578764.1"/>
</dbReference>
<dbReference type="PANTHER" id="PTHR12626:SF0">
    <property type="entry name" value="PROGRAMMED CELL DEATH PROTEIN 4"/>
    <property type="match status" value="1"/>
</dbReference>
<dbReference type="KEGG" id="nta:107760679"/>
<keyword evidence="1" id="KW-0539">Nucleus</keyword>
<sequence length="132" mass="15180">MRDEQQNKEKGRMVDLWLPPIYAWLPPNCSSGLETVCMARSLLFAQHAGERILRCWGGGTGWLWRMLRIRYKSSLRNLKVVVFSVKLASAYEIGMPFFNHEVVKKALVMAIEKKNERILDLLQVCGLSPSTR</sequence>
<dbReference type="STRING" id="4097.A0A1S3X2N5"/>
<dbReference type="InterPro" id="IPR039778">
    <property type="entry name" value="PDCD4"/>
</dbReference>
<evidence type="ECO:0000313" key="2">
    <source>
        <dbReference type="RefSeq" id="XP_016434250.1"/>
    </source>
</evidence>
<dbReference type="PaxDb" id="4097-A0A1S3X2N5"/>
<proteinExistence type="predicted"/>